<evidence type="ECO:0008006" key="3">
    <source>
        <dbReference type="Google" id="ProtNLM"/>
    </source>
</evidence>
<name>A0A250FVX5_9FLAO</name>
<dbReference type="Proteomes" id="UP000217348">
    <property type="component" value="Chromosome"/>
</dbReference>
<reference evidence="2" key="1">
    <citation type="submission" date="2017-06" db="EMBL/GenBank/DDBJ databases">
        <title>Capnocytophaga spp. assemblies.</title>
        <authorList>
            <person name="Gulvik C.A."/>
        </authorList>
    </citation>
    <scope>NUCLEOTIDE SEQUENCE [LARGE SCALE GENOMIC DNA]</scope>
    <source>
        <strain evidence="2">H2177</strain>
    </source>
</reference>
<dbReference type="RefSeq" id="WP_095895584.1">
    <property type="nucleotide sequence ID" value="NZ_CP022387.1"/>
</dbReference>
<protein>
    <recommendedName>
        <fullName evidence="3">DUF4304 domain-containing protein</fullName>
    </recommendedName>
</protein>
<dbReference type="Pfam" id="PF14137">
    <property type="entry name" value="DUF4304"/>
    <property type="match status" value="1"/>
</dbReference>
<proteinExistence type="predicted"/>
<dbReference type="KEGG" id="csto:CGC58_05155"/>
<organism evidence="1 2">
    <name type="scientific">Capnocytophaga stomatis</name>
    <dbReference type="NCBI Taxonomy" id="1848904"/>
    <lineage>
        <taxon>Bacteria</taxon>
        <taxon>Pseudomonadati</taxon>
        <taxon>Bacteroidota</taxon>
        <taxon>Flavobacteriia</taxon>
        <taxon>Flavobacteriales</taxon>
        <taxon>Flavobacteriaceae</taxon>
        <taxon>Capnocytophaga</taxon>
    </lineage>
</organism>
<dbReference type="EMBL" id="CP022387">
    <property type="protein sequence ID" value="ATA89161.1"/>
    <property type="molecule type" value="Genomic_DNA"/>
</dbReference>
<dbReference type="AlphaFoldDB" id="A0A250FVX5"/>
<dbReference type="InterPro" id="IPR025412">
    <property type="entry name" value="DUF4304"/>
</dbReference>
<evidence type="ECO:0000313" key="2">
    <source>
        <dbReference type="Proteomes" id="UP000217348"/>
    </source>
</evidence>
<evidence type="ECO:0000313" key="1">
    <source>
        <dbReference type="EMBL" id="ATA89161.1"/>
    </source>
</evidence>
<gene>
    <name evidence="1" type="ORF">CGC58_05155</name>
</gene>
<accession>A0A250FVX5</accession>
<sequence length="146" mass="17400">MKEKTNAQVAFDETIKAVYDLLKPAGFKKKALNFYRIKNDVCQLINIQKSLYNSNESITFTINIGVDIAKTDNDFPPMTHFHIRERIGNIKENEDFWYAFDEIQDIFTRKQKYQSERQLVLEDIEKYALPFLDKFTNQNDVEHFYK</sequence>
<dbReference type="OrthoDB" id="1097772at2"/>